<feature type="domain" description="Na+-translocating membrane potential-generating system MpsC" evidence="1">
    <location>
        <begin position="6"/>
        <end position="111"/>
    </location>
</feature>
<dbReference type="Pfam" id="PF10057">
    <property type="entry name" value="MpsC"/>
    <property type="match status" value="2"/>
</dbReference>
<gene>
    <name evidence="2" type="ORF">ACFOEJ_13325</name>
</gene>
<reference evidence="3" key="1">
    <citation type="journal article" date="2019" name="Int. J. Syst. Evol. Microbiol.">
        <title>The Global Catalogue of Microorganisms (GCM) 10K type strain sequencing project: providing services to taxonomists for standard genome sequencing and annotation.</title>
        <authorList>
            <consortium name="The Broad Institute Genomics Platform"/>
            <consortium name="The Broad Institute Genome Sequencing Center for Infectious Disease"/>
            <person name="Wu L."/>
            <person name="Ma J."/>
        </authorList>
    </citation>
    <scope>NUCLEOTIDE SEQUENCE [LARGE SCALE GENOMIC DNA]</scope>
    <source>
        <strain evidence="3">CCM 320</strain>
    </source>
</reference>
<accession>A0ABV7KRI6</accession>
<dbReference type="EMBL" id="JBHRUJ010000017">
    <property type="protein sequence ID" value="MFC3212064.1"/>
    <property type="molecule type" value="Genomic_DNA"/>
</dbReference>
<organism evidence="2 3">
    <name type="scientific">Planomicrobium okeanokoites</name>
    <name type="common">Planococcus okeanokoites</name>
    <name type="synonym">Flavobacterium okeanokoites</name>
    <dbReference type="NCBI Taxonomy" id="244"/>
    <lineage>
        <taxon>Bacteria</taxon>
        <taxon>Bacillati</taxon>
        <taxon>Bacillota</taxon>
        <taxon>Bacilli</taxon>
        <taxon>Bacillales</taxon>
        <taxon>Caryophanaceae</taxon>
        <taxon>Planomicrobium</taxon>
    </lineage>
</organism>
<comment type="caution">
    <text evidence="2">The sequence shown here is derived from an EMBL/GenBank/DDBJ whole genome shotgun (WGS) entry which is preliminary data.</text>
</comment>
<proteinExistence type="predicted"/>
<dbReference type="RefSeq" id="WP_117312651.1">
    <property type="nucleotide sequence ID" value="NZ_JBHRUJ010000017.1"/>
</dbReference>
<evidence type="ECO:0000313" key="2">
    <source>
        <dbReference type="EMBL" id="MFC3212064.1"/>
    </source>
</evidence>
<sequence>MPKERTVQSETSGYISTLLRNHFGKGPTSVYVTIARPYITIHFRGFINPVEKTLLKQNEWKRVLETRDLLLNDLKPKILHELLQVTGLEFKELYADWNLSMESGLLLGIMDEKPKQSEFDWQNGLDKESFYQKIEKVHEEAERKPGRVESYWLSNRTLLVKRVGILVGIEKALIEEGYTETLKLVKRPLERTLLENVGLEKVLKRNILETFLDWNFGEDMGYIIFVLDSDSGSRK</sequence>
<dbReference type="Proteomes" id="UP001595625">
    <property type="component" value="Unassembled WGS sequence"/>
</dbReference>
<dbReference type="InterPro" id="IPR018745">
    <property type="entry name" value="MpsC"/>
</dbReference>
<feature type="domain" description="Na+-translocating membrane potential-generating system MpsC" evidence="1">
    <location>
        <begin position="131"/>
        <end position="228"/>
    </location>
</feature>
<keyword evidence="3" id="KW-1185">Reference proteome</keyword>
<name>A0ABV7KRI6_PLAOK</name>
<protein>
    <submittedName>
        <fullName evidence="2">Na-translocating system protein MpsC family protein</fullName>
    </submittedName>
</protein>
<evidence type="ECO:0000313" key="3">
    <source>
        <dbReference type="Proteomes" id="UP001595625"/>
    </source>
</evidence>
<evidence type="ECO:0000259" key="1">
    <source>
        <dbReference type="Pfam" id="PF10057"/>
    </source>
</evidence>